<dbReference type="InterPro" id="IPR000253">
    <property type="entry name" value="FHA_dom"/>
</dbReference>
<accession>G2LH77</accession>
<protein>
    <recommendedName>
        <fullName evidence="1">diguanylate cyclase</fullName>
        <ecNumber evidence="1">2.7.7.65</ecNumber>
    </recommendedName>
</protein>
<evidence type="ECO:0000256" key="3">
    <source>
        <dbReference type="SAM" id="MobiDB-lite"/>
    </source>
</evidence>
<feature type="compositionally biased region" description="Polar residues" evidence="3">
    <location>
        <begin position="312"/>
        <end position="322"/>
    </location>
</feature>
<reference evidence="6 7" key="1">
    <citation type="journal article" date="2012" name="Environ. Microbiol.">
        <title>Complete genome of Candidatus Chloracidobacterium thermophilum, a chlorophyll-based photoheterotroph belonging to the phylum Acidobacteria.</title>
        <authorList>
            <person name="Garcia Costas A.M."/>
            <person name="Liu Z."/>
            <person name="Tomsho L.P."/>
            <person name="Schuster S.C."/>
            <person name="Ward D.M."/>
            <person name="Bryant D.A."/>
        </authorList>
    </citation>
    <scope>NUCLEOTIDE SEQUENCE [LARGE SCALE GENOMIC DNA]</scope>
    <source>
        <strain evidence="6 7">B</strain>
    </source>
</reference>
<feature type="domain" description="GGDEF" evidence="5">
    <location>
        <begin position="181"/>
        <end position="318"/>
    </location>
</feature>
<evidence type="ECO:0000313" key="7">
    <source>
        <dbReference type="Proteomes" id="UP000006791"/>
    </source>
</evidence>
<evidence type="ECO:0000259" key="5">
    <source>
        <dbReference type="PROSITE" id="PS50887"/>
    </source>
</evidence>
<organism evidence="6 7">
    <name type="scientific">Chloracidobacterium thermophilum (strain B)</name>
    <dbReference type="NCBI Taxonomy" id="981222"/>
    <lineage>
        <taxon>Bacteria</taxon>
        <taxon>Pseudomonadati</taxon>
        <taxon>Acidobacteriota</taxon>
        <taxon>Terriglobia</taxon>
        <taxon>Terriglobales</taxon>
        <taxon>Acidobacteriaceae</taxon>
        <taxon>Chloracidobacterium</taxon>
    </lineage>
</organism>
<gene>
    <name evidence="6" type="ordered locus">Cabther_A1065</name>
</gene>
<feature type="region of interest" description="Disordered" evidence="3">
    <location>
        <begin position="312"/>
        <end position="354"/>
    </location>
</feature>
<dbReference type="SMART" id="SM00267">
    <property type="entry name" value="GGDEF"/>
    <property type="match status" value="1"/>
</dbReference>
<dbReference type="InterPro" id="IPR043128">
    <property type="entry name" value="Rev_trsase/Diguanyl_cyclase"/>
</dbReference>
<dbReference type="Gene3D" id="3.30.70.270">
    <property type="match status" value="1"/>
</dbReference>
<dbReference type="PROSITE" id="PS50006">
    <property type="entry name" value="FHA_DOMAIN"/>
    <property type="match status" value="1"/>
</dbReference>
<dbReference type="NCBIfam" id="TIGR00254">
    <property type="entry name" value="GGDEF"/>
    <property type="match status" value="1"/>
</dbReference>
<dbReference type="InterPro" id="IPR029787">
    <property type="entry name" value="Nucleotide_cyclase"/>
</dbReference>
<dbReference type="OrthoDB" id="9759607at2"/>
<dbReference type="Proteomes" id="UP000006791">
    <property type="component" value="Chromosome 1"/>
</dbReference>
<dbReference type="PROSITE" id="PS50887">
    <property type="entry name" value="GGDEF"/>
    <property type="match status" value="1"/>
</dbReference>
<dbReference type="STRING" id="981222.Cabther_A1065"/>
<dbReference type="InterPro" id="IPR008984">
    <property type="entry name" value="SMAD_FHA_dom_sf"/>
</dbReference>
<dbReference type="EC" id="2.7.7.65" evidence="1"/>
<dbReference type="Pfam" id="PF00498">
    <property type="entry name" value="FHA"/>
    <property type="match status" value="1"/>
</dbReference>
<dbReference type="CDD" id="cd01949">
    <property type="entry name" value="GGDEF"/>
    <property type="match status" value="1"/>
</dbReference>
<dbReference type="PANTHER" id="PTHR45138">
    <property type="entry name" value="REGULATORY COMPONENTS OF SENSORY TRANSDUCTION SYSTEM"/>
    <property type="match status" value="1"/>
</dbReference>
<sequence length="354" mass="39918">MNLKLGAILRPVNSLNQTQKLQANPLARPRQARPALVHMRGDYLGSSFRIEHAITRIGRGSDAELRLENDDEASRLHARIERLETPTGHFQYWLTDLRSTNGTQLNGIPLVPGEAVLLHDGDKFSIGRHILKFTFLDDIDEEFHRRITELITHDDLTGLLNRKSFILEMQREMARSNRYGHPFGLLMMDIDHFKRVNDTYGHLVGSQVLREVATVIRETLRDSDIAGRYGGEEYIALLPETDRLRAHEAAERIRQAIERTPFTASLNVPHHKLRLTISIGIASYPGDAAQINDLIQRADEAMYEAKRRGRNLVQTTGQSAANRATPPSLPLPPPSGDDSPTEHLTVEQPQPVKP</sequence>
<evidence type="ECO:0000256" key="2">
    <source>
        <dbReference type="ARBA" id="ARBA00034247"/>
    </source>
</evidence>
<feature type="domain" description="FHA" evidence="4">
    <location>
        <begin position="55"/>
        <end position="110"/>
    </location>
</feature>
<dbReference type="CDD" id="cd00060">
    <property type="entry name" value="FHA"/>
    <property type="match status" value="1"/>
</dbReference>
<dbReference type="GO" id="GO:0052621">
    <property type="term" value="F:diguanylate cyclase activity"/>
    <property type="evidence" value="ECO:0007669"/>
    <property type="project" value="UniProtKB-EC"/>
</dbReference>
<evidence type="ECO:0000259" key="4">
    <source>
        <dbReference type="PROSITE" id="PS50006"/>
    </source>
</evidence>
<keyword evidence="7" id="KW-1185">Reference proteome</keyword>
<dbReference type="HOGENOM" id="CLU_064267_0_0_0"/>
<comment type="catalytic activity">
    <reaction evidence="2">
        <text>2 GTP = 3',3'-c-di-GMP + 2 diphosphate</text>
        <dbReference type="Rhea" id="RHEA:24898"/>
        <dbReference type="ChEBI" id="CHEBI:33019"/>
        <dbReference type="ChEBI" id="CHEBI:37565"/>
        <dbReference type="ChEBI" id="CHEBI:58805"/>
        <dbReference type="EC" id="2.7.7.65"/>
    </reaction>
</comment>
<evidence type="ECO:0000313" key="6">
    <source>
        <dbReference type="EMBL" id="AEP11819.1"/>
    </source>
</evidence>
<dbReference type="PANTHER" id="PTHR45138:SF9">
    <property type="entry name" value="DIGUANYLATE CYCLASE DGCM-RELATED"/>
    <property type="match status" value="1"/>
</dbReference>
<dbReference type="SMART" id="SM00240">
    <property type="entry name" value="FHA"/>
    <property type="match status" value="1"/>
</dbReference>
<proteinExistence type="predicted"/>
<dbReference type="Pfam" id="PF00990">
    <property type="entry name" value="GGDEF"/>
    <property type="match status" value="1"/>
</dbReference>
<name>G2LH77_CHLTF</name>
<dbReference type="EMBL" id="CP002514">
    <property type="protein sequence ID" value="AEP11819.1"/>
    <property type="molecule type" value="Genomic_DNA"/>
</dbReference>
<dbReference type="InterPro" id="IPR050469">
    <property type="entry name" value="Diguanylate_Cyclase"/>
</dbReference>
<evidence type="ECO:0000256" key="1">
    <source>
        <dbReference type="ARBA" id="ARBA00012528"/>
    </source>
</evidence>
<dbReference type="FunFam" id="3.30.70.270:FF:000001">
    <property type="entry name" value="Diguanylate cyclase domain protein"/>
    <property type="match status" value="1"/>
</dbReference>
<dbReference type="KEGG" id="ctm:Cabther_A1065"/>
<dbReference type="SUPFAM" id="SSF49879">
    <property type="entry name" value="SMAD/FHA domain"/>
    <property type="match status" value="1"/>
</dbReference>
<dbReference type="Gene3D" id="2.60.200.20">
    <property type="match status" value="1"/>
</dbReference>
<dbReference type="InterPro" id="IPR000160">
    <property type="entry name" value="GGDEF_dom"/>
</dbReference>
<dbReference type="AlphaFoldDB" id="G2LH77"/>
<dbReference type="SUPFAM" id="SSF55073">
    <property type="entry name" value="Nucleotide cyclase"/>
    <property type="match status" value="1"/>
</dbReference>